<dbReference type="GO" id="GO:0004114">
    <property type="term" value="F:3',5'-cyclic-nucleotide phosphodiesterase activity"/>
    <property type="evidence" value="ECO:0007669"/>
    <property type="project" value="InterPro"/>
</dbReference>
<dbReference type="GO" id="GO:0007165">
    <property type="term" value="P:signal transduction"/>
    <property type="evidence" value="ECO:0007669"/>
    <property type="project" value="InterPro"/>
</dbReference>
<dbReference type="InterPro" id="IPR002073">
    <property type="entry name" value="PDEase_catalytic_dom"/>
</dbReference>
<feature type="active site" description="Proton donor" evidence="3">
    <location>
        <position position="186"/>
    </location>
</feature>
<feature type="transmembrane region" description="Helical" evidence="6">
    <location>
        <begin position="12"/>
        <end position="30"/>
    </location>
</feature>
<evidence type="ECO:0000313" key="8">
    <source>
        <dbReference type="EMBL" id="CAE2305765.1"/>
    </source>
</evidence>
<dbReference type="SUPFAM" id="SSF109604">
    <property type="entry name" value="HD-domain/PDEase-like"/>
    <property type="match status" value="1"/>
</dbReference>
<feature type="binding site" evidence="4">
    <location>
        <position position="338"/>
    </location>
    <ligand>
        <name>Zn(2+)</name>
        <dbReference type="ChEBI" id="CHEBI:29105"/>
        <label>1</label>
    </ligand>
</feature>
<evidence type="ECO:0000256" key="2">
    <source>
        <dbReference type="ARBA" id="ARBA00022801"/>
    </source>
</evidence>
<keyword evidence="2 5" id="KW-0378">Hydrolase</keyword>
<dbReference type="AlphaFoldDB" id="A0A7S4KU76"/>
<name>A0A7S4KU76_GUITH</name>
<organism evidence="8">
    <name type="scientific">Guillardia theta</name>
    <name type="common">Cryptophyte</name>
    <name type="synonym">Cryptomonas phi</name>
    <dbReference type="NCBI Taxonomy" id="55529"/>
    <lineage>
        <taxon>Eukaryota</taxon>
        <taxon>Cryptophyceae</taxon>
        <taxon>Pyrenomonadales</taxon>
        <taxon>Geminigeraceae</taxon>
        <taxon>Guillardia</taxon>
    </lineage>
</organism>
<dbReference type="PROSITE" id="PS51845">
    <property type="entry name" value="PDEASE_I_2"/>
    <property type="match status" value="1"/>
</dbReference>
<feature type="binding site" evidence="4">
    <location>
        <position position="226"/>
    </location>
    <ligand>
        <name>Zn(2+)</name>
        <dbReference type="ChEBI" id="CHEBI:29105"/>
        <label>1</label>
    </ligand>
</feature>
<feature type="domain" description="PDEase" evidence="7">
    <location>
        <begin position="109"/>
        <end position="363"/>
    </location>
</feature>
<evidence type="ECO:0000256" key="5">
    <source>
        <dbReference type="RuleBase" id="RU363067"/>
    </source>
</evidence>
<feature type="binding site" evidence="4">
    <location>
        <position position="190"/>
    </location>
    <ligand>
        <name>Zn(2+)</name>
        <dbReference type="ChEBI" id="CHEBI:29105"/>
        <label>1</label>
    </ligand>
</feature>
<feature type="binding site" evidence="4">
    <location>
        <position position="225"/>
    </location>
    <ligand>
        <name>Zn(2+)</name>
        <dbReference type="ChEBI" id="CHEBI:29105"/>
        <label>1</label>
    </ligand>
</feature>
<accession>A0A7S4KU76</accession>
<keyword evidence="6" id="KW-0472">Membrane</keyword>
<dbReference type="PROSITE" id="PS00126">
    <property type="entry name" value="PDEASE_I_1"/>
    <property type="match status" value="1"/>
</dbReference>
<proteinExistence type="inferred from homology"/>
<keyword evidence="1 4" id="KW-0479">Metal-binding</keyword>
<evidence type="ECO:0000256" key="4">
    <source>
        <dbReference type="PIRSR" id="PIRSR623088-3"/>
    </source>
</evidence>
<dbReference type="Pfam" id="PF00233">
    <property type="entry name" value="PDEase_I"/>
    <property type="match status" value="1"/>
</dbReference>
<evidence type="ECO:0000256" key="6">
    <source>
        <dbReference type="SAM" id="Phobius"/>
    </source>
</evidence>
<keyword evidence="6" id="KW-0812">Transmembrane</keyword>
<dbReference type="InterPro" id="IPR036971">
    <property type="entry name" value="PDEase_catalytic_dom_sf"/>
</dbReference>
<evidence type="ECO:0000259" key="7">
    <source>
        <dbReference type="PROSITE" id="PS51845"/>
    </source>
</evidence>
<dbReference type="SMART" id="SM00471">
    <property type="entry name" value="HDc"/>
    <property type="match status" value="1"/>
</dbReference>
<keyword evidence="6" id="KW-1133">Transmembrane helix</keyword>
<dbReference type="EMBL" id="HBKN01023597">
    <property type="protein sequence ID" value="CAE2305765.1"/>
    <property type="molecule type" value="Transcribed_RNA"/>
</dbReference>
<dbReference type="InterPro" id="IPR023088">
    <property type="entry name" value="PDEase"/>
</dbReference>
<evidence type="ECO:0000256" key="1">
    <source>
        <dbReference type="ARBA" id="ARBA00022723"/>
    </source>
</evidence>
<protein>
    <recommendedName>
        <fullName evidence="5">Phosphodiesterase</fullName>
        <ecNumber evidence="5">3.1.4.-</ecNumber>
    </recommendedName>
</protein>
<dbReference type="PANTHER" id="PTHR11347">
    <property type="entry name" value="CYCLIC NUCLEOTIDE PHOSPHODIESTERASE"/>
    <property type="match status" value="1"/>
</dbReference>
<dbReference type="PRINTS" id="PR00387">
    <property type="entry name" value="PDIESTERASE1"/>
</dbReference>
<feature type="binding site" evidence="4">
    <location>
        <position position="226"/>
    </location>
    <ligand>
        <name>Zn(2+)</name>
        <dbReference type="ChEBI" id="CHEBI:29105"/>
        <label>2</label>
    </ligand>
</feature>
<dbReference type="InterPro" id="IPR023174">
    <property type="entry name" value="PDEase_CS"/>
</dbReference>
<sequence>MDYKSLTLSQQTFVRFLFALYFVGLQFSAAQQCKSILSVRDDVIEGPFVQEMTATTTPPFPENGAGKRPVFDGVELLLLGHATPPDMLQHHIARLGAEFKDDEHRKQFSWPEMSDELEKLLSPESISSWDFDLFRLNELTKGRPLAVLAFALIHMHGLMTKLKIDETVLKRYLVAFEDMYNTCMYHNPMHAADVMQALSYLVRGEIEESIAPDELFITLLAGPAHDIGHPGVNNAFLIKQQHPIAIKYNNTSVLETHHATLALDLMAEPDKDVLSFLSAERKDYLRHYLKELVLHTDLSLHNKIIKRLEEAQAHTKNMDLSDPEDRKFTLQTLLHAADLSNPCKPWNIHVQWTHAILAEFFSQVGMWDNPLNFTLLLRLNRAILRERWAWKSSQCWIEMRAVDEQRRRIFLSDLFDPCSTSASTQFQRSRTDVRSAWSSWTKTLHDGLSLDFDLAFYFFSTTQNCHD</sequence>
<dbReference type="Gene3D" id="1.10.1300.10">
    <property type="entry name" value="3'5'-cyclic nucleotide phosphodiesterase, catalytic domain"/>
    <property type="match status" value="1"/>
</dbReference>
<dbReference type="CDD" id="cd00077">
    <property type="entry name" value="HDc"/>
    <property type="match status" value="1"/>
</dbReference>
<dbReference type="GO" id="GO:0046872">
    <property type="term" value="F:metal ion binding"/>
    <property type="evidence" value="ECO:0007669"/>
    <property type="project" value="UniProtKB-KW"/>
</dbReference>
<gene>
    <name evidence="8" type="ORF">GTHE00462_LOCUS18505</name>
</gene>
<reference evidence="8" key="1">
    <citation type="submission" date="2021-01" db="EMBL/GenBank/DDBJ databases">
        <authorList>
            <person name="Corre E."/>
            <person name="Pelletier E."/>
            <person name="Niang G."/>
            <person name="Scheremetjew M."/>
            <person name="Finn R."/>
            <person name="Kale V."/>
            <person name="Holt S."/>
            <person name="Cochrane G."/>
            <person name="Meng A."/>
            <person name="Brown T."/>
            <person name="Cohen L."/>
        </authorList>
    </citation>
    <scope>NUCLEOTIDE SEQUENCE</scope>
    <source>
        <strain evidence="8">CCMP 2712</strain>
    </source>
</reference>
<dbReference type="InterPro" id="IPR003607">
    <property type="entry name" value="HD/PDEase_dom"/>
</dbReference>
<evidence type="ECO:0000256" key="3">
    <source>
        <dbReference type="PIRSR" id="PIRSR623088-1"/>
    </source>
</evidence>
<comment type="cofactor">
    <cofactor evidence="5">
        <name>a divalent metal cation</name>
        <dbReference type="ChEBI" id="CHEBI:60240"/>
    </cofactor>
    <text evidence="5">Binds 2 divalent metal cations per subunit. Site 1 may preferentially bind zinc ions, while site 2 has a preference for magnesium and/or manganese ions.</text>
</comment>
<dbReference type="EC" id="3.1.4.-" evidence="5"/>
<comment type="similarity">
    <text evidence="5">Belongs to the cyclic nucleotide phosphodiesterase family.</text>
</comment>